<evidence type="ECO:0000256" key="5">
    <source>
        <dbReference type="ARBA" id="ARBA00022842"/>
    </source>
</evidence>
<proteinExistence type="predicted"/>
<dbReference type="GO" id="GO:0016874">
    <property type="term" value="F:ligase activity"/>
    <property type="evidence" value="ECO:0007669"/>
    <property type="project" value="UniProtKB-KW"/>
</dbReference>
<dbReference type="GO" id="GO:0005524">
    <property type="term" value="F:ATP binding"/>
    <property type="evidence" value="ECO:0007669"/>
    <property type="project" value="UniProtKB-KW"/>
</dbReference>
<dbReference type="RefSeq" id="WP_310410325.1">
    <property type="nucleotide sequence ID" value="NZ_JAVDYC010000001.1"/>
</dbReference>
<evidence type="ECO:0000256" key="4">
    <source>
        <dbReference type="ARBA" id="ARBA00022840"/>
    </source>
</evidence>
<dbReference type="Proteomes" id="UP001183629">
    <property type="component" value="Unassembled WGS sequence"/>
</dbReference>
<keyword evidence="1" id="KW-0436">Ligase</keyword>
<keyword evidence="5" id="KW-0460">Magnesium</keyword>
<reference evidence="8 9" key="1">
    <citation type="submission" date="2023-07" db="EMBL/GenBank/DDBJ databases">
        <title>Sequencing the genomes of 1000 actinobacteria strains.</title>
        <authorList>
            <person name="Klenk H.-P."/>
        </authorList>
    </citation>
    <scope>NUCLEOTIDE SEQUENCE [LARGE SCALE GENOMIC DNA]</scope>
    <source>
        <strain evidence="8 9">DSM 44711</strain>
    </source>
</reference>
<evidence type="ECO:0000259" key="7">
    <source>
        <dbReference type="Pfam" id="PF03738"/>
    </source>
</evidence>
<evidence type="ECO:0000256" key="2">
    <source>
        <dbReference type="ARBA" id="ARBA00022723"/>
    </source>
</evidence>
<dbReference type="InterPro" id="IPR016185">
    <property type="entry name" value="PreATP-grasp_dom_sf"/>
</dbReference>
<name>A0AAE3ZP57_9ACTN</name>
<evidence type="ECO:0000256" key="3">
    <source>
        <dbReference type="ARBA" id="ARBA00022741"/>
    </source>
</evidence>
<evidence type="ECO:0000256" key="1">
    <source>
        <dbReference type="ARBA" id="ARBA00022598"/>
    </source>
</evidence>
<dbReference type="GO" id="GO:0046872">
    <property type="term" value="F:metal ion binding"/>
    <property type="evidence" value="ECO:0007669"/>
    <property type="project" value="UniProtKB-KW"/>
</dbReference>
<keyword evidence="4" id="KW-0067">ATP-binding</keyword>
<gene>
    <name evidence="8" type="ORF">J2S44_001610</name>
</gene>
<dbReference type="InterPro" id="IPR005494">
    <property type="entry name" value="GSPS_pre-ATP-grasp-like_dom"/>
</dbReference>
<evidence type="ECO:0000313" key="8">
    <source>
        <dbReference type="EMBL" id="MDR7321360.1"/>
    </source>
</evidence>
<dbReference type="SUPFAM" id="SSF52440">
    <property type="entry name" value="PreATP-grasp domain"/>
    <property type="match status" value="1"/>
</dbReference>
<comment type="caution">
    <text evidence="8">The sequence shown here is derived from an EMBL/GenBank/DDBJ whole genome shotgun (WGS) entry which is preliminary data.</text>
</comment>
<dbReference type="Gene3D" id="3.30.1490.330">
    <property type="match status" value="1"/>
</dbReference>
<protein>
    <submittedName>
        <fullName evidence="8">Glutathionylspermidine synthase</fullName>
    </submittedName>
</protein>
<organism evidence="8 9">
    <name type="scientific">Catenuloplanes niger</name>
    <dbReference type="NCBI Taxonomy" id="587534"/>
    <lineage>
        <taxon>Bacteria</taxon>
        <taxon>Bacillati</taxon>
        <taxon>Actinomycetota</taxon>
        <taxon>Actinomycetes</taxon>
        <taxon>Micromonosporales</taxon>
        <taxon>Micromonosporaceae</taxon>
        <taxon>Catenuloplanes</taxon>
    </lineage>
</organism>
<evidence type="ECO:0000313" key="9">
    <source>
        <dbReference type="Proteomes" id="UP001183629"/>
    </source>
</evidence>
<accession>A0AAE3ZP57</accession>
<sequence>MRRETVAARPGWRAENARLGLTYDDSTYWREGARYVLTAAEIAELEHAAATLHEMCVAAGDHIVGTCPRRDRAVRSRHYLDPVCTPDVCLLARFGVPEFAHAQIIRTWQDGGPETWTHADKDLDRAYPPQTPDFSPSVYGRFDLRYDGTGPPTLLEFNAQTPTSLLEAAVVQWRWLEGTGGHDQWNGMHEMLVEAWRRNLTALRRARPWLPEDLTVHFAYETGETSGEDRMNTAYLQETCRQAGYRTELIAMSQIGWDTRADRMVFRGRQLDVVFALYPWEWMWHEEGGRPILRDLADPAKRGTVWIEPPWTAALWGNKGLLPVLWQLYRDDPERSRYLLPAWFADERPAHVTSYALKPLWGREGASTRLIRDGAPLEDAPGPYGAEGFVAQALAPLPAFGSPHGPMHPVLGVWMVDGEPAGLGIRESAGLITRNDSHFVPHEIELSVPHEIELSVPHEMEPSAPHEMEPSAPHEIAPSAPANGVPYVINDA</sequence>
<feature type="domain" description="Glutathionylspermidine synthase pre-ATP-grasp-like" evidence="7">
    <location>
        <begin position="135"/>
        <end position="444"/>
    </location>
</feature>
<dbReference type="Pfam" id="PF03738">
    <property type="entry name" value="GSP_synth"/>
    <property type="match status" value="2"/>
</dbReference>
<dbReference type="AlphaFoldDB" id="A0AAE3ZP57"/>
<dbReference type="SUPFAM" id="SSF56059">
    <property type="entry name" value="Glutathione synthetase ATP-binding domain-like"/>
    <property type="match status" value="1"/>
</dbReference>
<feature type="domain" description="Glutathionylspermidine synthase pre-ATP-grasp-like" evidence="7">
    <location>
        <begin position="12"/>
        <end position="65"/>
    </location>
</feature>
<evidence type="ECO:0000256" key="6">
    <source>
        <dbReference type="SAM" id="MobiDB-lite"/>
    </source>
</evidence>
<keyword evidence="9" id="KW-1185">Reference proteome</keyword>
<dbReference type="EMBL" id="JAVDYC010000001">
    <property type="protein sequence ID" value="MDR7321360.1"/>
    <property type="molecule type" value="Genomic_DNA"/>
</dbReference>
<feature type="region of interest" description="Disordered" evidence="6">
    <location>
        <begin position="461"/>
        <end position="483"/>
    </location>
</feature>
<keyword evidence="3" id="KW-0547">Nucleotide-binding</keyword>
<keyword evidence="2" id="KW-0479">Metal-binding</keyword>